<comment type="caution">
    <text evidence="1">The sequence shown here is derived from an EMBL/GenBank/DDBJ whole genome shotgun (WGS) entry which is preliminary data.</text>
</comment>
<dbReference type="Proteomes" id="UP000460718">
    <property type="component" value="Unassembled WGS sequence"/>
</dbReference>
<name>A0A6A3GK64_9STRA</name>
<gene>
    <name evidence="2" type="ORF">PF004_g30861</name>
    <name evidence="1" type="ORF">PF011_g30997</name>
</gene>
<dbReference type="EMBL" id="QXFW01007061">
    <property type="protein sequence ID" value="KAE8957849.1"/>
    <property type="molecule type" value="Genomic_DNA"/>
</dbReference>
<dbReference type="Proteomes" id="UP000476176">
    <property type="component" value="Unassembled WGS sequence"/>
</dbReference>
<accession>A0A6A3GK64</accession>
<evidence type="ECO:0000313" key="3">
    <source>
        <dbReference type="Proteomes" id="UP000460718"/>
    </source>
</evidence>
<sequence>MAVRASFVHCLCGAPFLPVIVQPFHHCNMPITGSPIHGSGRTAFLTIFMKPLDCR</sequence>
<evidence type="ECO:0000313" key="1">
    <source>
        <dbReference type="EMBL" id="KAE8957849.1"/>
    </source>
</evidence>
<evidence type="ECO:0000313" key="2">
    <source>
        <dbReference type="EMBL" id="KAE9161330.1"/>
    </source>
</evidence>
<protein>
    <submittedName>
        <fullName evidence="1">Uncharacterized protein</fullName>
    </submittedName>
</protein>
<proteinExistence type="predicted"/>
<reference evidence="3 4" key="1">
    <citation type="submission" date="2018-09" db="EMBL/GenBank/DDBJ databases">
        <title>Genomic investigation of the strawberry pathogen Phytophthora fragariae indicates pathogenicity is determined by transcriptional variation in three key races.</title>
        <authorList>
            <person name="Adams T.M."/>
            <person name="Armitage A.D."/>
            <person name="Sobczyk M.K."/>
            <person name="Bates H.J."/>
            <person name="Dunwell J.M."/>
            <person name="Nellist C.F."/>
            <person name="Harrison R.J."/>
        </authorList>
    </citation>
    <scope>NUCLEOTIDE SEQUENCE [LARGE SCALE GENOMIC DNA]</scope>
    <source>
        <strain evidence="2 4">BC-23</strain>
        <strain evidence="1 3">SCRP245</strain>
    </source>
</reference>
<organism evidence="1 3">
    <name type="scientific">Phytophthora fragariae</name>
    <dbReference type="NCBI Taxonomy" id="53985"/>
    <lineage>
        <taxon>Eukaryota</taxon>
        <taxon>Sar</taxon>
        <taxon>Stramenopiles</taxon>
        <taxon>Oomycota</taxon>
        <taxon>Peronosporomycetes</taxon>
        <taxon>Peronosporales</taxon>
        <taxon>Peronosporaceae</taxon>
        <taxon>Phytophthora</taxon>
    </lineage>
</organism>
<dbReference type="EMBL" id="QXGC01006932">
    <property type="protein sequence ID" value="KAE9161330.1"/>
    <property type="molecule type" value="Genomic_DNA"/>
</dbReference>
<dbReference type="AlphaFoldDB" id="A0A6A3GK64"/>
<evidence type="ECO:0000313" key="4">
    <source>
        <dbReference type="Proteomes" id="UP000476176"/>
    </source>
</evidence>